<dbReference type="InterPro" id="IPR000524">
    <property type="entry name" value="Tscrpt_reg_HTH_GntR"/>
</dbReference>
<evidence type="ECO:0000313" key="6">
    <source>
        <dbReference type="Proteomes" id="UP000610303"/>
    </source>
</evidence>
<keyword evidence="1" id="KW-0805">Transcription regulation</keyword>
<dbReference type="SUPFAM" id="SSF46785">
    <property type="entry name" value="Winged helix' DNA-binding domain"/>
    <property type="match status" value="1"/>
</dbReference>
<dbReference type="PROSITE" id="PS50949">
    <property type="entry name" value="HTH_GNTR"/>
    <property type="match status" value="1"/>
</dbReference>
<dbReference type="PANTHER" id="PTHR43537:SF5">
    <property type="entry name" value="UXU OPERON TRANSCRIPTIONAL REGULATOR"/>
    <property type="match status" value="1"/>
</dbReference>
<organism evidence="5 6">
    <name type="scientific">Agromyces mediolanus</name>
    <name type="common">Corynebacterium mediolanum</name>
    <dbReference type="NCBI Taxonomy" id="41986"/>
    <lineage>
        <taxon>Bacteria</taxon>
        <taxon>Bacillati</taxon>
        <taxon>Actinomycetota</taxon>
        <taxon>Actinomycetes</taxon>
        <taxon>Micrococcales</taxon>
        <taxon>Microbacteriaceae</taxon>
        <taxon>Agromyces</taxon>
    </lineage>
</organism>
<comment type="caution">
    <text evidence="5">The sequence shown here is derived from an EMBL/GenBank/DDBJ whole genome shotgun (WGS) entry which is preliminary data.</text>
</comment>
<dbReference type="SUPFAM" id="SSF48008">
    <property type="entry name" value="GntR ligand-binding domain-like"/>
    <property type="match status" value="1"/>
</dbReference>
<dbReference type="Gene3D" id="1.20.120.530">
    <property type="entry name" value="GntR ligand-binding domain-like"/>
    <property type="match status" value="1"/>
</dbReference>
<dbReference type="SMART" id="SM00345">
    <property type="entry name" value="HTH_GNTR"/>
    <property type="match status" value="1"/>
</dbReference>
<evidence type="ECO:0000256" key="1">
    <source>
        <dbReference type="ARBA" id="ARBA00023015"/>
    </source>
</evidence>
<dbReference type="AlphaFoldDB" id="A0A918CIH8"/>
<dbReference type="Proteomes" id="UP000610303">
    <property type="component" value="Unassembled WGS sequence"/>
</dbReference>
<reference evidence="5" key="1">
    <citation type="journal article" date="2014" name="Int. J. Syst. Evol. Microbiol.">
        <title>Complete genome sequence of Corynebacterium casei LMG S-19264T (=DSM 44701T), isolated from a smear-ripened cheese.</title>
        <authorList>
            <consortium name="US DOE Joint Genome Institute (JGI-PGF)"/>
            <person name="Walter F."/>
            <person name="Albersmeier A."/>
            <person name="Kalinowski J."/>
            <person name="Ruckert C."/>
        </authorList>
    </citation>
    <scope>NUCLEOTIDE SEQUENCE</scope>
    <source>
        <strain evidence="5">JCM 3346</strain>
    </source>
</reference>
<evidence type="ECO:0000256" key="2">
    <source>
        <dbReference type="ARBA" id="ARBA00023125"/>
    </source>
</evidence>
<dbReference type="InterPro" id="IPR036388">
    <property type="entry name" value="WH-like_DNA-bd_sf"/>
</dbReference>
<dbReference type="InterPro" id="IPR036390">
    <property type="entry name" value="WH_DNA-bd_sf"/>
</dbReference>
<keyword evidence="6" id="KW-1185">Reference proteome</keyword>
<dbReference type="Gene3D" id="1.10.10.10">
    <property type="entry name" value="Winged helix-like DNA-binding domain superfamily/Winged helix DNA-binding domain"/>
    <property type="match status" value="1"/>
</dbReference>
<dbReference type="EMBL" id="BMRJ01000002">
    <property type="protein sequence ID" value="GGR26944.1"/>
    <property type="molecule type" value="Genomic_DNA"/>
</dbReference>
<dbReference type="Pfam" id="PF07729">
    <property type="entry name" value="FCD"/>
    <property type="match status" value="1"/>
</dbReference>
<dbReference type="GO" id="GO:0003700">
    <property type="term" value="F:DNA-binding transcription factor activity"/>
    <property type="evidence" value="ECO:0007669"/>
    <property type="project" value="InterPro"/>
</dbReference>
<sequence>MSDTRAWQHVLEHVEARLLAGELTPGDRLPGERALSAELGVGRSSVREALRVLEAMGLVRTASGSGPSAGAVIVATPDGGMRTLMRLQVAARGLPVADLVDTRLLLEGAVAARLAEASAGEASTGPDLTAAARLLDAMDDPTLAPEEFLALDAAFHLALAEAAGNQVTLATMAGLRSGIEGYVVAGMQRIADWPAMAERLRAEHRGVIRSITDGDAAAARRGIHDHIAGYYAAISDPAR</sequence>
<keyword evidence="2" id="KW-0238">DNA-binding</keyword>
<dbReference type="InterPro" id="IPR008920">
    <property type="entry name" value="TF_FadR/GntR_C"/>
</dbReference>
<dbReference type="PANTHER" id="PTHR43537">
    <property type="entry name" value="TRANSCRIPTIONAL REGULATOR, GNTR FAMILY"/>
    <property type="match status" value="1"/>
</dbReference>
<dbReference type="Pfam" id="PF00392">
    <property type="entry name" value="GntR"/>
    <property type="match status" value="1"/>
</dbReference>
<protein>
    <submittedName>
        <fullName evidence="5">GntR family transcriptional regulator</fullName>
    </submittedName>
</protein>
<reference evidence="5" key="2">
    <citation type="submission" date="2020-09" db="EMBL/GenBank/DDBJ databases">
        <authorList>
            <person name="Sun Q."/>
            <person name="Ohkuma M."/>
        </authorList>
    </citation>
    <scope>NUCLEOTIDE SEQUENCE</scope>
    <source>
        <strain evidence="5">JCM 3346</strain>
    </source>
</reference>
<dbReference type="InterPro" id="IPR011711">
    <property type="entry name" value="GntR_C"/>
</dbReference>
<name>A0A918CIH8_AGRME</name>
<dbReference type="CDD" id="cd07377">
    <property type="entry name" value="WHTH_GntR"/>
    <property type="match status" value="1"/>
</dbReference>
<gene>
    <name evidence="5" type="ORF">GCM10010196_20570</name>
</gene>
<dbReference type="GO" id="GO:0003677">
    <property type="term" value="F:DNA binding"/>
    <property type="evidence" value="ECO:0007669"/>
    <property type="project" value="UniProtKB-KW"/>
</dbReference>
<proteinExistence type="predicted"/>
<evidence type="ECO:0000313" key="5">
    <source>
        <dbReference type="EMBL" id="GGR26944.1"/>
    </source>
</evidence>
<dbReference type="SMART" id="SM00895">
    <property type="entry name" value="FCD"/>
    <property type="match status" value="1"/>
</dbReference>
<evidence type="ECO:0000256" key="3">
    <source>
        <dbReference type="ARBA" id="ARBA00023163"/>
    </source>
</evidence>
<dbReference type="PRINTS" id="PR00035">
    <property type="entry name" value="HTHGNTR"/>
</dbReference>
<keyword evidence="3" id="KW-0804">Transcription</keyword>
<feature type="domain" description="HTH gntR-type" evidence="4">
    <location>
        <begin position="4"/>
        <end position="76"/>
    </location>
</feature>
<dbReference type="RefSeq" id="WP_229781669.1">
    <property type="nucleotide sequence ID" value="NZ_BMRJ01000002.1"/>
</dbReference>
<evidence type="ECO:0000259" key="4">
    <source>
        <dbReference type="PROSITE" id="PS50949"/>
    </source>
</evidence>
<accession>A0A918CIH8</accession>